<feature type="non-terminal residue" evidence="2">
    <location>
        <position position="105"/>
    </location>
</feature>
<keyword evidence="1" id="KW-0732">Signal</keyword>
<name>A0A8T2Z1H8_POPDE</name>
<dbReference type="AlphaFoldDB" id="A0A8T2Z1H8"/>
<evidence type="ECO:0000313" key="2">
    <source>
        <dbReference type="EMBL" id="KAH8511151.1"/>
    </source>
</evidence>
<sequence length="105" mass="11696">VLVLIFTLLGSSVLKVCINLLNSRPGIQVHGLVVIGEYSAEVRTFVEVEAPPKKVINTILANNRRQLPVFNSKKLRCPRIDDISHVTDCICDDDGEHVRFSLSKI</sequence>
<organism evidence="2 3">
    <name type="scientific">Populus deltoides</name>
    <name type="common">Eastern poplar</name>
    <name type="synonym">Eastern cottonwood</name>
    <dbReference type="NCBI Taxonomy" id="3696"/>
    <lineage>
        <taxon>Eukaryota</taxon>
        <taxon>Viridiplantae</taxon>
        <taxon>Streptophyta</taxon>
        <taxon>Embryophyta</taxon>
        <taxon>Tracheophyta</taxon>
        <taxon>Spermatophyta</taxon>
        <taxon>Magnoliopsida</taxon>
        <taxon>eudicotyledons</taxon>
        <taxon>Gunneridae</taxon>
        <taxon>Pentapetalae</taxon>
        <taxon>rosids</taxon>
        <taxon>fabids</taxon>
        <taxon>Malpighiales</taxon>
        <taxon>Salicaceae</taxon>
        <taxon>Saliceae</taxon>
        <taxon>Populus</taxon>
    </lineage>
</organism>
<feature type="chain" id="PRO_5035786274" evidence="1">
    <location>
        <begin position="16"/>
        <end position="105"/>
    </location>
</feature>
<evidence type="ECO:0000313" key="3">
    <source>
        <dbReference type="Proteomes" id="UP000807159"/>
    </source>
</evidence>
<protein>
    <submittedName>
        <fullName evidence="2">Uncharacterized protein</fullName>
    </submittedName>
</protein>
<gene>
    <name evidence="2" type="ORF">H0E87_008620</name>
</gene>
<keyword evidence="3" id="KW-1185">Reference proteome</keyword>
<feature type="signal peptide" evidence="1">
    <location>
        <begin position="1"/>
        <end position="15"/>
    </location>
</feature>
<dbReference type="EMBL" id="JACEGQ020000004">
    <property type="protein sequence ID" value="KAH8511151.1"/>
    <property type="molecule type" value="Genomic_DNA"/>
</dbReference>
<dbReference type="Proteomes" id="UP000807159">
    <property type="component" value="Chromosome 4"/>
</dbReference>
<comment type="caution">
    <text evidence="2">The sequence shown here is derived from an EMBL/GenBank/DDBJ whole genome shotgun (WGS) entry which is preliminary data.</text>
</comment>
<evidence type="ECO:0000256" key="1">
    <source>
        <dbReference type="SAM" id="SignalP"/>
    </source>
</evidence>
<proteinExistence type="predicted"/>
<accession>A0A8T2Z1H8</accession>
<reference evidence="2" key="1">
    <citation type="journal article" date="2021" name="J. Hered.">
        <title>Genome Assembly of Salicaceae Populus deltoides (Eastern Cottonwood) I-69 Based on Nanopore Sequencing and Hi-C Technologies.</title>
        <authorList>
            <person name="Bai S."/>
            <person name="Wu H."/>
            <person name="Zhang J."/>
            <person name="Pan Z."/>
            <person name="Zhao W."/>
            <person name="Li Z."/>
            <person name="Tong C."/>
        </authorList>
    </citation>
    <scope>NUCLEOTIDE SEQUENCE</scope>
    <source>
        <tissue evidence="2">Leaf</tissue>
    </source>
</reference>